<evidence type="ECO:0000256" key="5">
    <source>
        <dbReference type="ARBA" id="ARBA00022723"/>
    </source>
</evidence>
<evidence type="ECO:0000256" key="6">
    <source>
        <dbReference type="ARBA" id="ARBA00023002"/>
    </source>
</evidence>
<keyword evidence="4 8" id="KW-0349">Heme</keyword>
<keyword evidence="5 8" id="KW-0479">Metal-binding</keyword>
<evidence type="ECO:0000256" key="2">
    <source>
        <dbReference type="ARBA" id="ARBA00005329"/>
    </source>
</evidence>
<dbReference type="Gene3D" id="2.40.180.10">
    <property type="entry name" value="Catalase core domain"/>
    <property type="match status" value="1"/>
</dbReference>
<comment type="function">
    <text evidence="8">Has an organic peroxide-dependent peroxidase activity.</text>
</comment>
<keyword evidence="9" id="KW-0472">Membrane</keyword>
<feature type="domain" description="Catalase core" evidence="10">
    <location>
        <begin position="32"/>
        <end position="366"/>
    </location>
</feature>
<evidence type="ECO:0000256" key="1">
    <source>
        <dbReference type="ARBA" id="ARBA00002974"/>
    </source>
</evidence>
<comment type="cofactor">
    <cofactor evidence="8">
        <name>heme</name>
        <dbReference type="ChEBI" id="CHEBI:30413"/>
    </cofactor>
</comment>
<dbReference type="InterPro" id="IPR011614">
    <property type="entry name" value="Catalase_core"/>
</dbReference>
<dbReference type="Pfam" id="PF00199">
    <property type="entry name" value="Catalase"/>
    <property type="match status" value="1"/>
</dbReference>
<dbReference type="PRINTS" id="PR00067">
    <property type="entry name" value="CATALASE"/>
</dbReference>
<evidence type="ECO:0000313" key="11">
    <source>
        <dbReference type="EMBL" id="QYD68073.1"/>
    </source>
</evidence>
<evidence type="ECO:0000259" key="10">
    <source>
        <dbReference type="SMART" id="SM01060"/>
    </source>
</evidence>
<evidence type="ECO:0000313" key="12">
    <source>
        <dbReference type="Proteomes" id="UP000826462"/>
    </source>
</evidence>
<keyword evidence="12" id="KW-1185">Reference proteome</keyword>
<name>A0ABX8UGW5_9BURK</name>
<proteinExistence type="inferred from homology"/>
<dbReference type="EMBL" id="CP080095">
    <property type="protein sequence ID" value="QYD68073.1"/>
    <property type="molecule type" value="Genomic_DNA"/>
</dbReference>
<dbReference type="GO" id="GO:0004601">
    <property type="term" value="F:peroxidase activity"/>
    <property type="evidence" value="ECO:0007669"/>
    <property type="project" value="UniProtKB-KW"/>
</dbReference>
<dbReference type="PROSITE" id="PS51402">
    <property type="entry name" value="CATALASE_3"/>
    <property type="match status" value="1"/>
</dbReference>
<keyword evidence="9" id="KW-0812">Transmembrane</keyword>
<evidence type="ECO:0000256" key="7">
    <source>
        <dbReference type="ARBA" id="ARBA00023004"/>
    </source>
</evidence>
<dbReference type="RefSeq" id="WP_219797466.1">
    <property type="nucleotide sequence ID" value="NZ_CP080095.1"/>
</dbReference>
<dbReference type="InterPro" id="IPR020835">
    <property type="entry name" value="Catalase_sf"/>
</dbReference>
<evidence type="ECO:0000256" key="8">
    <source>
        <dbReference type="PIRNR" id="PIRNR000296"/>
    </source>
</evidence>
<dbReference type="InterPro" id="IPR018028">
    <property type="entry name" value="Catalase"/>
</dbReference>
<keyword evidence="6 8" id="KW-0560">Oxidoreductase</keyword>
<comment type="function">
    <text evidence="1">Decomposes hydrogen peroxide into water and oxygen; serves to protect cells from the toxic effects of hydrogen peroxide.</text>
</comment>
<comment type="similarity">
    <text evidence="2 8">Belongs to the catalase family.</text>
</comment>
<evidence type="ECO:0000256" key="9">
    <source>
        <dbReference type="SAM" id="Phobius"/>
    </source>
</evidence>
<reference evidence="11 12" key="1">
    <citation type="submission" date="2021-07" db="EMBL/GenBank/DDBJ databases">
        <title>Paraburkholderia edwinii protects Aspergillus sp. from phenazines by acting as a toxin sponge.</title>
        <authorList>
            <person name="Dahlstrom K.M."/>
            <person name="Newman D.K."/>
        </authorList>
    </citation>
    <scope>NUCLEOTIDE SEQUENCE [LARGE SCALE GENOMIC DNA]</scope>
    <source>
        <strain evidence="11 12">Pe01</strain>
    </source>
</reference>
<dbReference type="Gene3D" id="1.20.1280.120">
    <property type="match status" value="1"/>
</dbReference>
<dbReference type="PANTHER" id="PTHR11465">
    <property type="entry name" value="CATALASE"/>
    <property type="match status" value="1"/>
</dbReference>
<organism evidence="11 12">
    <name type="scientific">Paraburkholderia edwinii</name>
    <dbReference type="NCBI Taxonomy" id="2861782"/>
    <lineage>
        <taxon>Bacteria</taxon>
        <taxon>Pseudomonadati</taxon>
        <taxon>Pseudomonadota</taxon>
        <taxon>Betaproteobacteria</taxon>
        <taxon>Burkholderiales</taxon>
        <taxon>Burkholderiaceae</taxon>
        <taxon>Paraburkholderia</taxon>
    </lineage>
</organism>
<accession>A0ABX8UGW5</accession>
<feature type="transmembrane region" description="Helical" evidence="9">
    <location>
        <begin position="15"/>
        <end position="35"/>
    </location>
</feature>
<dbReference type="PIRSF" id="PIRSF000296">
    <property type="entry name" value="SrpA"/>
    <property type="match status" value="1"/>
</dbReference>
<evidence type="ECO:0000256" key="4">
    <source>
        <dbReference type="ARBA" id="ARBA00022617"/>
    </source>
</evidence>
<keyword evidence="3 8" id="KW-0575">Peroxidase</keyword>
<keyword evidence="7 8" id="KW-0408">Iron</keyword>
<gene>
    <name evidence="11" type="ORF">KZJ38_17565</name>
</gene>
<dbReference type="InterPro" id="IPR024168">
    <property type="entry name" value="Catalase_SrpA-type_pred"/>
</dbReference>
<dbReference type="PANTHER" id="PTHR11465:SF9">
    <property type="entry name" value="CATALASE"/>
    <property type="match status" value="1"/>
</dbReference>
<sequence>MSSPGPSRKPNPHPLPALAAIALIVVVLLLLFAWAGGWLTPNRTSGSTLVNILQFNAGRIYPGFRRAHAKGICVSGHFESNGAGTALSSAALFTQGSVPVIGRFNTGSGVPTSNDDEQIFHGLGLRFQLPDGEEWRMALDQTPIFIVSKPADFIALQVASKPDPATHKPDPDKMKAFLSTHPETVRFLDWLGKNPMPSSFANGTYHSINAFRFTTGTGTIRYVRWQFEPEQPFTALDKSKASALGPNFLYNDLLQRVHNGPVKWHMILIPANPGDQTDNATIEWTPDHQRIDAGTLVFDQIATEEDGNCRDYNYDPLILPKGVARSEDPLLPARSAAYSASFRRRAAEGPRPDAITIELQKNGGAQ</sequence>
<dbReference type="Proteomes" id="UP000826462">
    <property type="component" value="Chromosome 1"/>
</dbReference>
<dbReference type="CDD" id="cd08153">
    <property type="entry name" value="srpA_like"/>
    <property type="match status" value="1"/>
</dbReference>
<keyword evidence="9" id="KW-1133">Transmembrane helix</keyword>
<protein>
    <recommendedName>
        <fullName evidence="8">Catalase-related peroxidase</fullName>
        <ecNumber evidence="8">1.11.1.-</ecNumber>
    </recommendedName>
</protein>
<dbReference type="EC" id="1.11.1.-" evidence="8"/>
<dbReference type="SUPFAM" id="SSF56634">
    <property type="entry name" value="Heme-dependent catalase-like"/>
    <property type="match status" value="1"/>
</dbReference>
<evidence type="ECO:0000256" key="3">
    <source>
        <dbReference type="ARBA" id="ARBA00022559"/>
    </source>
</evidence>
<dbReference type="SMART" id="SM01060">
    <property type="entry name" value="Catalase"/>
    <property type="match status" value="1"/>
</dbReference>